<evidence type="ECO:0008006" key="3">
    <source>
        <dbReference type="Google" id="ProtNLM"/>
    </source>
</evidence>
<dbReference type="Proteomes" id="UP001516023">
    <property type="component" value="Unassembled WGS sequence"/>
</dbReference>
<evidence type="ECO:0000313" key="2">
    <source>
        <dbReference type="Proteomes" id="UP001516023"/>
    </source>
</evidence>
<organism evidence="1 2">
    <name type="scientific">Cyclotella cryptica</name>
    <dbReference type="NCBI Taxonomy" id="29204"/>
    <lineage>
        <taxon>Eukaryota</taxon>
        <taxon>Sar</taxon>
        <taxon>Stramenopiles</taxon>
        <taxon>Ochrophyta</taxon>
        <taxon>Bacillariophyta</taxon>
        <taxon>Coscinodiscophyceae</taxon>
        <taxon>Thalassiosirophycidae</taxon>
        <taxon>Stephanodiscales</taxon>
        <taxon>Stephanodiscaceae</taxon>
        <taxon>Cyclotella</taxon>
    </lineage>
</organism>
<reference evidence="1 2" key="1">
    <citation type="journal article" date="2020" name="G3 (Bethesda)">
        <title>Improved Reference Genome for Cyclotella cryptica CCMP332, a Model for Cell Wall Morphogenesis, Salinity Adaptation, and Lipid Production in Diatoms (Bacillariophyta).</title>
        <authorList>
            <person name="Roberts W.R."/>
            <person name="Downey K.M."/>
            <person name="Ruck E.C."/>
            <person name="Traller J.C."/>
            <person name="Alverson A.J."/>
        </authorList>
    </citation>
    <scope>NUCLEOTIDE SEQUENCE [LARGE SCALE GENOMIC DNA]</scope>
    <source>
        <strain evidence="1 2">CCMP332</strain>
    </source>
</reference>
<name>A0ABD3PMT5_9STRA</name>
<dbReference type="Gene3D" id="3.90.550.10">
    <property type="entry name" value="Spore Coat Polysaccharide Biosynthesis Protein SpsA, Chain A"/>
    <property type="match status" value="1"/>
</dbReference>
<protein>
    <recommendedName>
        <fullName evidence="3">Glycosyltransferase family 8 protein</fullName>
    </recommendedName>
</protein>
<dbReference type="InterPro" id="IPR029044">
    <property type="entry name" value="Nucleotide-diphossugar_trans"/>
</dbReference>
<keyword evidence="2" id="KW-1185">Reference proteome</keyword>
<dbReference type="AlphaFoldDB" id="A0ABD3PMT5"/>
<dbReference type="EMBL" id="JABMIG020000146">
    <property type="protein sequence ID" value="KAL3789093.1"/>
    <property type="molecule type" value="Genomic_DNA"/>
</dbReference>
<sequence>MKTIIMDTWKPSFPEIEAFWEVSMHTVGAYFRLFLHRFLPSTIGHVLYIDTDLTILANLEALWQTVEASRDVLFHWGRRSCSCFVVMKLSRIEEIWSFARKAPLVDIKKEFDDHALDDQLLFISVNVTHPDEVNILPDGYDMTLSHRWQGEHFPYHQVYPETFMLHHNGNPDDNAYWNRTEWISTHRDSWGLMEYYINLPWPWARFFAKSELLHGESGHLINIVSYPNSEWLGGNQTKMG</sequence>
<gene>
    <name evidence="1" type="ORF">HJC23_008555</name>
</gene>
<evidence type="ECO:0000313" key="1">
    <source>
        <dbReference type="EMBL" id="KAL3789093.1"/>
    </source>
</evidence>
<accession>A0ABD3PMT5</accession>
<proteinExistence type="predicted"/>
<comment type="caution">
    <text evidence="1">The sequence shown here is derived from an EMBL/GenBank/DDBJ whole genome shotgun (WGS) entry which is preliminary data.</text>
</comment>
<dbReference type="SUPFAM" id="SSF53448">
    <property type="entry name" value="Nucleotide-diphospho-sugar transferases"/>
    <property type="match status" value="1"/>
</dbReference>